<evidence type="ECO:0000313" key="2">
    <source>
        <dbReference type="Proteomes" id="UP000290287"/>
    </source>
</evidence>
<accession>A0A4Q0YT03</accession>
<evidence type="ECO:0000313" key="1">
    <source>
        <dbReference type="EMBL" id="RXJ73825.1"/>
    </source>
</evidence>
<dbReference type="AlphaFoldDB" id="A0A4Q0YT03"/>
<gene>
    <name evidence="1" type="ORF">CS022_07470</name>
</gene>
<reference evidence="1 2" key="1">
    <citation type="submission" date="2017-10" db="EMBL/GenBank/DDBJ databases">
        <title>Nyctiphanis sp. nov., isolated from the stomach of the euphausiid Nyctiphanes simplex (Hansen, 1911) in the Gulf of California.</title>
        <authorList>
            <person name="Gomez-Gil B."/>
            <person name="Aguilar-Mendez M."/>
            <person name="Lopez-Cortes A."/>
            <person name="Gomez-Gutierrez J."/>
            <person name="Roque A."/>
            <person name="Lang E."/>
            <person name="Gonzalez-Castillo A."/>
        </authorList>
    </citation>
    <scope>NUCLEOTIDE SEQUENCE [LARGE SCALE GENOMIC DNA]</scope>
    <source>
        <strain evidence="1 2">CAIM 600</strain>
    </source>
</reference>
<dbReference type="Proteomes" id="UP000290287">
    <property type="component" value="Unassembled WGS sequence"/>
</dbReference>
<comment type="caution">
    <text evidence="1">The sequence shown here is derived from an EMBL/GenBank/DDBJ whole genome shotgun (WGS) entry which is preliminary data.</text>
</comment>
<keyword evidence="2" id="KW-1185">Reference proteome</keyword>
<evidence type="ECO:0008006" key="3">
    <source>
        <dbReference type="Google" id="ProtNLM"/>
    </source>
</evidence>
<dbReference type="Gene3D" id="2.60.40.2030">
    <property type="match status" value="1"/>
</dbReference>
<protein>
    <recommendedName>
        <fullName evidence="3">Calx-beta domain-containing protein</fullName>
    </recommendedName>
</protein>
<dbReference type="EMBL" id="PEIB01000006">
    <property type="protein sequence ID" value="RXJ73825.1"/>
    <property type="molecule type" value="Genomic_DNA"/>
</dbReference>
<organism evidence="1 2">
    <name type="scientific">Veronia nyctiphanis</name>
    <dbReference type="NCBI Taxonomy" id="1278244"/>
    <lineage>
        <taxon>Bacteria</taxon>
        <taxon>Pseudomonadati</taxon>
        <taxon>Pseudomonadota</taxon>
        <taxon>Gammaproteobacteria</taxon>
        <taxon>Vibrionales</taxon>
        <taxon>Vibrionaceae</taxon>
        <taxon>Veronia</taxon>
    </lineage>
</organism>
<sequence>MTIEVIVGHKTTESGDLVPVTQTVTILAGSNTVSFPVSTLDDSLDESADNDVFTVSVGTIAGGGFETLPTAPAWLLRLR</sequence>
<proteinExistence type="predicted"/>
<name>A0A4Q0YT03_9GAMM</name>
<dbReference type="SUPFAM" id="SSF141072">
    <property type="entry name" value="CalX-like"/>
    <property type="match status" value="1"/>
</dbReference>
<dbReference type="InterPro" id="IPR038081">
    <property type="entry name" value="CalX-like_sf"/>
</dbReference>
<dbReference type="OrthoDB" id="9813456at2"/>